<feature type="compositionally biased region" description="Basic and acidic residues" evidence="1">
    <location>
        <begin position="293"/>
        <end position="303"/>
    </location>
</feature>
<feature type="compositionally biased region" description="Low complexity" evidence="1">
    <location>
        <begin position="188"/>
        <end position="205"/>
    </location>
</feature>
<dbReference type="EMBL" id="CATQJA010001379">
    <property type="protein sequence ID" value="CAJ0567007.1"/>
    <property type="molecule type" value="Genomic_DNA"/>
</dbReference>
<feature type="region of interest" description="Disordered" evidence="1">
    <location>
        <begin position="1"/>
        <end position="304"/>
    </location>
</feature>
<feature type="compositionally biased region" description="Polar residues" evidence="1">
    <location>
        <begin position="621"/>
        <end position="633"/>
    </location>
</feature>
<feature type="compositionally biased region" description="Basic and acidic residues" evidence="1">
    <location>
        <begin position="95"/>
        <end position="108"/>
    </location>
</feature>
<organism evidence="2 3">
    <name type="scientific">Mesorhabditis spiculigera</name>
    <dbReference type="NCBI Taxonomy" id="96644"/>
    <lineage>
        <taxon>Eukaryota</taxon>
        <taxon>Metazoa</taxon>
        <taxon>Ecdysozoa</taxon>
        <taxon>Nematoda</taxon>
        <taxon>Chromadorea</taxon>
        <taxon>Rhabditida</taxon>
        <taxon>Rhabditina</taxon>
        <taxon>Rhabditomorpha</taxon>
        <taxon>Rhabditoidea</taxon>
        <taxon>Rhabditidae</taxon>
        <taxon>Mesorhabditinae</taxon>
        <taxon>Mesorhabditis</taxon>
    </lineage>
</organism>
<feature type="non-terminal residue" evidence="2">
    <location>
        <position position="870"/>
    </location>
</feature>
<feature type="compositionally biased region" description="Basic and acidic residues" evidence="1">
    <location>
        <begin position="119"/>
        <end position="131"/>
    </location>
</feature>
<feature type="compositionally biased region" description="Basic and acidic residues" evidence="1">
    <location>
        <begin position="177"/>
        <end position="187"/>
    </location>
</feature>
<dbReference type="AlphaFoldDB" id="A0AA36FW11"/>
<accession>A0AA36FW11</accession>
<comment type="caution">
    <text evidence="2">The sequence shown here is derived from an EMBL/GenBank/DDBJ whole genome shotgun (WGS) entry which is preliminary data.</text>
</comment>
<feature type="region of interest" description="Disordered" evidence="1">
    <location>
        <begin position="845"/>
        <end position="870"/>
    </location>
</feature>
<feature type="compositionally biased region" description="Basic and acidic residues" evidence="1">
    <location>
        <begin position="635"/>
        <end position="645"/>
    </location>
</feature>
<gene>
    <name evidence="2" type="ORF">MSPICULIGERA_LOCUS5580</name>
</gene>
<name>A0AA36FW11_9BILA</name>
<feature type="compositionally biased region" description="Basic and acidic residues" evidence="1">
    <location>
        <begin position="264"/>
        <end position="276"/>
    </location>
</feature>
<feature type="compositionally biased region" description="Basic and acidic residues" evidence="1">
    <location>
        <begin position="206"/>
        <end position="216"/>
    </location>
</feature>
<keyword evidence="3" id="KW-1185">Reference proteome</keyword>
<dbReference type="Proteomes" id="UP001177023">
    <property type="component" value="Unassembled WGS sequence"/>
</dbReference>
<feature type="compositionally biased region" description="Low complexity" evidence="1">
    <location>
        <begin position="165"/>
        <end position="175"/>
    </location>
</feature>
<feature type="compositionally biased region" description="Polar residues" evidence="1">
    <location>
        <begin position="37"/>
        <end position="53"/>
    </location>
</feature>
<feature type="compositionally biased region" description="Low complexity" evidence="1">
    <location>
        <begin position="77"/>
        <end position="94"/>
    </location>
</feature>
<proteinExistence type="predicted"/>
<feature type="compositionally biased region" description="Basic and acidic residues" evidence="1">
    <location>
        <begin position="141"/>
        <end position="155"/>
    </location>
</feature>
<feature type="compositionally biased region" description="Polar residues" evidence="1">
    <location>
        <begin position="61"/>
        <end position="76"/>
    </location>
</feature>
<feature type="compositionally biased region" description="Low complexity" evidence="1">
    <location>
        <begin position="254"/>
        <end position="263"/>
    </location>
</feature>
<sequence>MKHQNFSSHSQQQQQHQQHQEQRETRRTTTTTTKTQNAPVTRTTTYSYSQQPAKTPPPQAIFQTQSTTTHTVKDSTQAAPAQNYQQQQQQQQYYQERREEKSRNEHVRPAQWWEQQQQQRKETKTTREETIRPQQVQQQWHEQRHSRREETRTETTRSPQPPPVQQQQYWQQQQQTLREEKTTETHKPQPVVQPVQQQQQYWQQQRETRREEKTTETHQPSPQPVAYQQQWQQQQSRREEKTTETHQPSPQPPQVYQQQWQQQQRREEKTTREETRPAQPVVQQYQAQQQYNKKTETRHEHRQTTPLAPVTTVTTVSGPPVDRKLEMSETLPLGTVANTQANTQGAYRDQQGHQISYKRDLQTTADPGREMALLKEEERRVVENELEPGVLSRHITTKYYKKKTVTDTTTTTQNPSFEAFQAGRTVFAAPGQHYSKSSPNVHTETDFENVRRDVDFIPHNMAKMPSSVKNQFNEWTDGRFAHEIENEQNQSLGSNFYHREYQHYNHPEITAPTPRRPTDLQNSSVILKPRHLKTKNTSSNQHFTSSGQERYPHARPLQLEISGESRRTGYHAAHAIPSEKYQKFGAPVFTAELEVTQPEYEHEYEHQEHYDGYLEMQPRLPSNSYLYDPSNAQEYHGEGSVEARRTKSTTPSKRSKSEPRSMNGSFIDESAMRNVGESGKVVSIPTLLDGSALKIKQYTTIPYWYEKSLSRHQSWKNIRDPYIAPKTGADRSKPYWADRSWMRKNVWQEQLRGHQNKIVQITSDHFRADPNPVYVYTHNKYTAHGGWPTVASHVASFRSQPNLERSGQEEPRFRFAPHNNQENTAIGTIGTRVRVDQQERNVDIGASQWRHEDRRSKSRSRSGSEVGYLF</sequence>
<evidence type="ECO:0000313" key="3">
    <source>
        <dbReference type="Proteomes" id="UP001177023"/>
    </source>
</evidence>
<feature type="region of interest" description="Disordered" evidence="1">
    <location>
        <begin position="621"/>
        <end position="669"/>
    </location>
</feature>
<feature type="compositionally biased region" description="Low complexity" evidence="1">
    <location>
        <begin position="277"/>
        <end position="291"/>
    </location>
</feature>
<evidence type="ECO:0000313" key="2">
    <source>
        <dbReference type="EMBL" id="CAJ0567007.1"/>
    </source>
</evidence>
<feature type="compositionally biased region" description="Basic and acidic residues" evidence="1">
    <location>
        <begin position="18"/>
        <end position="27"/>
    </location>
</feature>
<protein>
    <submittedName>
        <fullName evidence="2">Uncharacterized protein</fullName>
    </submittedName>
</protein>
<evidence type="ECO:0000256" key="1">
    <source>
        <dbReference type="SAM" id="MobiDB-lite"/>
    </source>
</evidence>
<reference evidence="2" key="1">
    <citation type="submission" date="2023-06" db="EMBL/GenBank/DDBJ databases">
        <authorList>
            <person name="Delattre M."/>
        </authorList>
    </citation>
    <scope>NUCLEOTIDE SEQUENCE</scope>
    <source>
        <strain evidence="2">AF72</strain>
    </source>
</reference>
<feature type="compositionally biased region" description="Polar residues" evidence="1">
    <location>
        <begin position="1"/>
        <end position="10"/>
    </location>
</feature>